<keyword evidence="10" id="KW-1185">Reference proteome</keyword>
<keyword evidence="7" id="KW-0325">Glycoprotein</keyword>
<dbReference type="Proteomes" id="UP001233999">
    <property type="component" value="Unassembled WGS sequence"/>
</dbReference>
<organism evidence="9 10">
    <name type="scientific">Diploptera punctata</name>
    <name type="common">Pacific beetle cockroach</name>
    <dbReference type="NCBI Taxonomy" id="6984"/>
    <lineage>
        <taxon>Eukaryota</taxon>
        <taxon>Metazoa</taxon>
        <taxon>Ecdysozoa</taxon>
        <taxon>Arthropoda</taxon>
        <taxon>Hexapoda</taxon>
        <taxon>Insecta</taxon>
        <taxon>Pterygota</taxon>
        <taxon>Neoptera</taxon>
        <taxon>Polyneoptera</taxon>
        <taxon>Dictyoptera</taxon>
        <taxon>Blattodea</taxon>
        <taxon>Blaberoidea</taxon>
        <taxon>Blaberidae</taxon>
        <taxon>Diplopterinae</taxon>
        <taxon>Diploptera</taxon>
    </lineage>
</organism>
<feature type="transmembrane region" description="Helical" evidence="8">
    <location>
        <begin position="333"/>
        <end position="354"/>
    </location>
</feature>
<evidence type="ECO:0000256" key="6">
    <source>
        <dbReference type="ARBA" id="ARBA00023170"/>
    </source>
</evidence>
<name>A0AAD7Z6E5_DIPPU</name>
<dbReference type="PANTHER" id="PTHR42643:SF30">
    <property type="entry name" value="IONOTROPIC RECEPTOR 40A-RELATED"/>
    <property type="match status" value="1"/>
</dbReference>
<feature type="transmembrane region" description="Helical" evidence="8">
    <location>
        <begin position="397"/>
        <end position="417"/>
    </location>
</feature>
<keyword evidence="6" id="KW-0675">Receptor</keyword>
<keyword evidence="3 8" id="KW-0812">Transmembrane</keyword>
<feature type="transmembrane region" description="Helical" evidence="8">
    <location>
        <begin position="579"/>
        <end position="601"/>
    </location>
</feature>
<evidence type="ECO:0000313" key="9">
    <source>
        <dbReference type="EMBL" id="KAJ9575030.1"/>
    </source>
</evidence>
<dbReference type="AlphaFoldDB" id="A0AAD7Z6E5"/>
<protein>
    <submittedName>
        <fullName evidence="9">Uncharacterized protein</fullName>
    </submittedName>
</protein>
<reference evidence="9" key="1">
    <citation type="journal article" date="2023" name="IScience">
        <title>Live-bearing cockroach genome reveals convergent evolutionary mechanisms linked to viviparity in insects and beyond.</title>
        <authorList>
            <person name="Fouks B."/>
            <person name="Harrison M.C."/>
            <person name="Mikhailova A.A."/>
            <person name="Marchal E."/>
            <person name="English S."/>
            <person name="Carruthers M."/>
            <person name="Jennings E.C."/>
            <person name="Chiamaka E.L."/>
            <person name="Frigard R.A."/>
            <person name="Pippel M."/>
            <person name="Attardo G.M."/>
            <person name="Benoit J.B."/>
            <person name="Bornberg-Bauer E."/>
            <person name="Tobe S.S."/>
        </authorList>
    </citation>
    <scope>NUCLEOTIDE SEQUENCE</scope>
    <source>
        <strain evidence="9">Stay&amp;Tobe</strain>
    </source>
</reference>
<comment type="caution">
    <text evidence="9">The sequence shown here is derived from an EMBL/GenBank/DDBJ whole genome shotgun (WGS) entry which is preliminary data.</text>
</comment>
<keyword evidence="4 8" id="KW-1133">Transmembrane helix</keyword>
<keyword evidence="5 8" id="KW-0472">Membrane</keyword>
<feature type="transmembrane region" description="Helical" evidence="8">
    <location>
        <begin position="366"/>
        <end position="385"/>
    </location>
</feature>
<comment type="subcellular location">
    <subcellularLocation>
        <location evidence="1">Cell membrane</location>
        <topology evidence="1">Multi-pass membrane protein</topology>
    </subcellularLocation>
</comment>
<evidence type="ECO:0000256" key="4">
    <source>
        <dbReference type="ARBA" id="ARBA00022989"/>
    </source>
</evidence>
<evidence type="ECO:0000313" key="10">
    <source>
        <dbReference type="Proteomes" id="UP001233999"/>
    </source>
</evidence>
<evidence type="ECO:0000256" key="1">
    <source>
        <dbReference type="ARBA" id="ARBA00004651"/>
    </source>
</evidence>
<dbReference type="PANTHER" id="PTHR42643">
    <property type="entry name" value="IONOTROPIC RECEPTOR 20A-RELATED"/>
    <property type="match status" value="1"/>
</dbReference>
<evidence type="ECO:0000256" key="7">
    <source>
        <dbReference type="ARBA" id="ARBA00023180"/>
    </source>
</evidence>
<evidence type="ECO:0000256" key="2">
    <source>
        <dbReference type="ARBA" id="ARBA00022475"/>
    </source>
</evidence>
<dbReference type="GO" id="GO:0005886">
    <property type="term" value="C:plasma membrane"/>
    <property type="evidence" value="ECO:0007669"/>
    <property type="project" value="UniProtKB-SubCell"/>
</dbReference>
<dbReference type="InterPro" id="IPR052192">
    <property type="entry name" value="Insect_Ionotropic_Sensory_Rcpt"/>
</dbReference>
<evidence type="ECO:0000256" key="5">
    <source>
        <dbReference type="ARBA" id="ARBA00023136"/>
    </source>
</evidence>
<sequence>MQHYNETSLSESVDVNVTTFFDHNCVIHQTIFIEDLKDINIWKNNIKAYTQYEAKNCLFKVSSIFEERLIRGVHFINRWNILSFPYDSKYINPGRGHITGYIITIKYYTDCISMREEVLHILLSLFMYRMSKPSVWFLVVVHSDHFATDIAADCINNVFVDNNLLNVLVAVLDQSNTVTNIYSFNPYKLPTGKCGFHYKSVVIKNCRYEDGEVVMRNENVLPEQTPNMEGCSAVLRGITQEPLMILQEEKAIDGNLLISNKSPTFTIFKYILEKFKISEFSTEQYDVGDFEGLVIQFYPNIYDWNDEYFNRYYSMIYYWFLPKSEAYSRWSSMLRIFTIPTWICMIIFLAFSAVVSRYVSGQSGDIFLWIMKLLSLHLGLGIRITKSLHFKCFFTFWLMYCIAISTIFQSFFTSYLVDPGHQHQVDSLEELVEQEYDLVFSTRDVSFIDYHTYTTPNIKYISGGENSLLYLHNNTKTAVFTPEESVIYFYNTVCNGNVSNKLHKIKAFQKPYHLFVEFRNHHLETQFYRYLQRIMESGLPEKLVNDILYPKGKARISKVMSDVVGNYFSFSFKHMMSTFILYLSGMGLGLFVFVLELILYYV</sequence>
<gene>
    <name evidence="9" type="ORF">L9F63_007815</name>
</gene>
<evidence type="ECO:0000256" key="8">
    <source>
        <dbReference type="SAM" id="Phobius"/>
    </source>
</evidence>
<reference evidence="9" key="2">
    <citation type="submission" date="2023-05" db="EMBL/GenBank/DDBJ databases">
        <authorList>
            <person name="Fouks B."/>
        </authorList>
    </citation>
    <scope>NUCLEOTIDE SEQUENCE</scope>
    <source>
        <strain evidence="9">Stay&amp;Tobe</strain>
        <tissue evidence="9">Testes</tissue>
    </source>
</reference>
<proteinExistence type="predicted"/>
<evidence type="ECO:0000256" key="3">
    <source>
        <dbReference type="ARBA" id="ARBA00022692"/>
    </source>
</evidence>
<keyword evidence="2" id="KW-1003">Cell membrane</keyword>
<accession>A0AAD7Z6E5</accession>
<dbReference type="EMBL" id="JASPKZ010010244">
    <property type="protein sequence ID" value="KAJ9575030.1"/>
    <property type="molecule type" value="Genomic_DNA"/>
</dbReference>